<proteinExistence type="predicted"/>
<dbReference type="GO" id="GO:0003723">
    <property type="term" value="F:RNA binding"/>
    <property type="evidence" value="ECO:0007669"/>
    <property type="project" value="UniProtKB-UniRule"/>
</dbReference>
<dbReference type="InterPro" id="IPR017924">
    <property type="entry name" value="RNA-binding_YhbY"/>
</dbReference>
<dbReference type="SMART" id="SM01103">
    <property type="entry name" value="CRS1_YhbY"/>
    <property type="match status" value="1"/>
</dbReference>
<dbReference type="Proteomes" id="UP000195781">
    <property type="component" value="Unassembled WGS sequence"/>
</dbReference>
<dbReference type="NCBIfam" id="TIGR00253">
    <property type="entry name" value="RNA_bind_YhbY"/>
    <property type="match status" value="1"/>
</dbReference>
<dbReference type="RefSeq" id="WP_094334732.1">
    <property type="nucleotide sequence ID" value="NZ_NFIE01000001.1"/>
</dbReference>
<protein>
    <submittedName>
        <fullName evidence="4">RNA-binding protein</fullName>
    </submittedName>
</protein>
<name>A0A1Y3XWF3_9ACTN</name>
<dbReference type="AlphaFoldDB" id="A0A1Y3XWF3"/>
<reference evidence="5" key="1">
    <citation type="submission" date="2017-04" db="EMBL/GenBank/DDBJ databases">
        <title>Function of individual gut microbiota members based on whole genome sequencing of pure cultures obtained from chicken caecum.</title>
        <authorList>
            <person name="Medvecky M."/>
            <person name="Cejkova D."/>
            <person name="Polansky O."/>
            <person name="Karasova D."/>
            <person name="Kubasova T."/>
            <person name="Cizek A."/>
            <person name="Rychlik I."/>
        </authorList>
    </citation>
    <scope>NUCLEOTIDE SEQUENCE [LARGE SCALE GENOMIC DNA]</scope>
    <source>
        <strain evidence="5">An5</strain>
    </source>
</reference>
<dbReference type="PANTHER" id="PTHR40065">
    <property type="entry name" value="RNA-BINDING PROTEIN YHBY"/>
    <property type="match status" value="1"/>
</dbReference>
<organism evidence="4 5">
    <name type="scientific">[Collinsella] massiliensis</name>
    <dbReference type="NCBI Taxonomy" id="1232426"/>
    <lineage>
        <taxon>Bacteria</taxon>
        <taxon>Bacillati</taxon>
        <taxon>Actinomycetota</taxon>
        <taxon>Coriobacteriia</taxon>
        <taxon>Coriobacteriales</taxon>
        <taxon>Coriobacteriaceae</taxon>
        <taxon>Enorma</taxon>
    </lineage>
</organism>
<feature type="domain" description="CRM" evidence="3">
    <location>
        <begin position="1"/>
        <end position="97"/>
    </location>
</feature>
<evidence type="ECO:0000256" key="1">
    <source>
        <dbReference type="ARBA" id="ARBA00022884"/>
    </source>
</evidence>
<dbReference type="SUPFAM" id="SSF75471">
    <property type="entry name" value="YhbY-like"/>
    <property type="match status" value="1"/>
</dbReference>
<evidence type="ECO:0000259" key="3">
    <source>
        <dbReference type="PROSITE" id="PS51295"/>
    </source>
</evidence>
<dbReference type="OrthoDB" id="9797519at2"/>
<dbReference type="InterPro" id="IPR035920">
    <property type="entry name" value="YhbY-like_sf"/>
</dbReference>
<dbReference type="Pfam" id="PF01985">
    <property type="entry name" value="CRS1_YhbY"/>
    <property type="match status" value="1"/>
</dbReference>
<comment type="caution">
    <text evidence="4">The sequence shown here is derived from an EMBL/GenBank/DDBJ whole genome shotgun (WGS) entry which is preliminary data.</text>
</comment>
<dbReference type="InterPro" id="IPR051925">
    <property type="entry name" value="RNA-binding_domain"/>
</dbReference>
<dbReference type="InterPro" id="IPR001890">
    <property type="entry name" value="RNA-binding_CRM"/>
</dbReference>
<evidence type="ECO:0000256" key="2">
    <source>
        <dbReference type="PROSITE-ProRule" id="PRU00626"/>
    </source>
</evidence>
<dbReference type="PROSITE" id="PS51295">
    <property type="entry name" value="CRM"/>
    <property type="match status" value="1"/>
</dbReference>
<dbReference type="EMBL" id="NFIE01000001">
    <property type="protein sequence ID" value="OUN89845.1"/>
    <property type="molecule type" value="Genomic_DNA"/>
</dbReference>
<keyword evidence="5" id="KW-1185">Reference proteome</keyword>
<gene>
    <name evidence="4" type="ORF">B5G02_00385</name>
</gene>
<dbReference type="PANTHER" id="PTHR40065:SF3">
    <property type="entry name" value="RNA-BINDING PROTEIN YHBY"/>
    <property type="match status" value="1"/>
</dbReference>
<keyword evidence="1 2" id="KW-0694">RNA-binding</keyword>
<evidence type="ECO:0000313" key="5">
    <source>
        <dbReference type="Proteomes" id="UP000195781"/>
    </source>
</evidence>
<evidence type="ECO:0000313" key="4">
    <source>
        <dbReference type="EMBL" id="OUN89845.1"/>
    </source>
</evidence>
<dbReference type="Gene3D" id="3.30.110.60">
    <property type="entry name" value="YhbY-like"/>
    <property type="match status" value="1"/>
</dbReference>
<accession>A0A1Y3XWF3</accession>
<sequence length="99" mass="11017">MALTGKHVRHLRSLAHHLNPSIIIGKADVNDGVVEQANAALEAHELIKCSVLDTSALDVREAAEELAERCRAEVVQVIGRKFSLYRESKRDDIEHIKLP</sequence>